<feature type="compositionally biased region" description="Basic and acidic residues" evidence="4">
    <location>
        <begin position="111"/>
        <end position="125"/>
    </location>
</feature>
<feature type="region of interest" description="Disordered" evidence="4">
    <location>
        <begin position="22"/>
        <end position="127"/>
    </location>
</feature>
<evidence type="ECO:0008006" key="7">
    <source>
        <dbReference type="Google" id="ProtNLM"/>
    </source>
</evidence>
<evidence type="ECO:0000313" key="6">
    <source>
        <dbReference type="Proteomes" id="UP000298416"/>
    </source>
</evidence>
<reference evidence="5" key="2">
    <citation type="submission" date="2020-08" db="EMBL/GenBank/DDBJ databases">
        <title>Plant Genome Project.</title>
        <authorList>
            <person name="Zhang R.-G."/>
        </authorList>
    </citation>
    <scope>NUCLEOTIDE SEQUENCE</scope>
    <source>
        <strain evidence="5">Huo1</strain>
        <tissue evidence="5">Leaf</tissue>
    </source>
</reference>
<dbReference type="Proteomes" id="UP000298416">
    <property type="component" value="Unassembled WGS sequence"/>
</dbReference>
<comment type="similarity">
    <text evidence="1">Belongs to the ICR family.</text>
</comment>
<feature type="coiled-coil region" evidence="3">
    <location>
        <begin position="282"/>
        <end position="412"/>
    </location>
</feature>
<keyword evidence="2 3" id="KW-0175">Coiled coil</keyword>
<accession>A0A8X8WZY3</accession>
<name>A0A8X8WZY3_SALSN</name>
<sequence>MQTTKSSIIFDGIVVLFECRPGSLDVTPKPSPAMPRTARKLKTSGSDPDSFSSPKNKTPKDKSPKVVGRSPRSPAIEKKRAPSRVSELEPQLAQLQDELKKAKEQLSSSESWKRKAQQEAEEAKKQLAAMSAKLEETQNQLKELSDSEEARLQELRKVSQDRDRVWQSELEAVQKQHSMDSAALASALNEIQKLKLQLDRVTESQTSHARHADSAHAEIQSLRIELTETLELVKNLKNQLNDSRESEAQAMEEVGKAQMLLEVVKTTEEALRLEHGNVRESYSSLLAELDQSKNKANTLEELASKLRADLAKSESDAKSLCGDKHEQAEMLEHEVDSLKRESAELRDALEAAEKRYQDQYLQSTLQIRDAYELVKHSKSESLKKESELVEKLKESQVDIEELKEKLIEKEQALQSVPLDNNSLNLDVNEKNVGIELNKSESGLEDLKASLSEMETQLQSITEENKMLKSEILKREVEKNKANDGALASTEAARAAEQEAMMKLGHLTEEADKSCRRTTRVTEELDAAQAANSEMEAELRRLKVQSDQWRKAAEAAAAILSNGNNSGKYIERIGSLDYHTIGGKLGLPYSEDTDDESPKKKNGNMLKKIGVLLKKGQK</sequence>
<evidence type="ECO:0000256" key="1">
    <source>
        <dbReference type="ARBA" id="ARBA00009778"/>
    </source>
</evidence>
<evidence type="ECO:0000256" key="3">
    <source>
        <dbReference type="SAM" id="Coils"/>
    </source>
</evidence>
<keyword evidence="6" id="KW-1185">Reference proteome</keyword>
<feature type="coiled-coil region" evidence="3">
    <location>
        <begin position="517"/>
        <end position="551"/>
    </location>
</feature>
<comment type="caution">
    <text evidence="5">The sequence shown here is derived from an EMBL/GenBank/DDBJ whole genome shotgun (WGS) entry which is preliminary data.</text>
</comment>
<dbReference type="InterPro" id="IPR029688">
    <property type="entry name" value="ICR"/>
</dbReference>
<gene>
    <name evidence="5" type="ORF">SASPL_135973</name>
</gene>
<organism evidence="5">
    <name type="scientific">Salvia splendens</name>
    <name type="common">Scarlet sage</name>
    <dbReference type="NCBI Taxonomy" id="180675"/>
    <lineage>
        <taxon>Eukaryota</taxon>
        <taxon>Viridiplantae</taxon>
        <taxon>Streptophyta</taxon>
        <taxon>Embryophyta</taxon>
        <taxon>Tracheophyta</taxon>
        <taxon>Spermatophyta</taxon>
        <taxon>Magnoliopsida</taxon>
        <taxon>eudicotyledons</taxon>
        <taxon>Gunneridae</taxon>
        <taxon>Pentapetalae</taxon>
        <taxon>asterids</taxon>
        <taxon>lamiids</taxon>
        <taxon>Lamiales</taxon>
        <taxon>Lamiaceae</taxon>
        <taxon>Nepetoideae</taxon>
        <taxon>Mentheae</taxon>
        <taxon>Salviinae</taxon>
        <taxon>Salvia</taxon>
        <taxon>Salvia subgen. Calosphace</taxon>
        <taxon>core Calosphace</taxon>
    </lineage>
</organism>
<feature type="compositionally biased region" description="Polar residues" evidence="4">
    <location>
        <begin position="43"/>
        <end position="56"/>
    </location>
</feature>
<evidence type="ECO:0000313" key="5">
    <source>
        <dbReference type="EMBL" id="KAG6403744.1"/>
    </source>
</evidence>
<dbReference type="AlphaFoldDB" id="A0A8X8WZY3"/>
<dbReference type="PANTHER" id="PTHR34224:SF4">
    <property type="entry name" value="INTERACTOR OF CONSTITUTIVE ACTIVE ROPS 2, CHLOROPLASTIC"/>
    <property type="match status" value="1"/>
</dbReference>
<proteinExistence type="inferred from homology"/>
<evidence type="ECO:0000256" key="2">
    <source>
        <dbReference type="ARBA" id="ARBA00023054"/>
    </source>
</evidence>
<feature type="coiled-coil region" evidence="3">
    <location>
        <begin position="436"/>
        <end position="470"/>
    </location>
</feature>
<evidence type="ECO:0000256" key="4">
    <source>
        <dbReference type="SAM" id="MobiDB-lite"/>
    </source>
</evidence>
<feature type="region of interest" description="Disordered" evidence="4">
    <location>
        <begin position="584"/>
        <end position="606"/>
    </location>
</feature>
<feature type="coiled-coil region" evidence="3">
    <location>
        <begin position="184"/>
        <end position="253"/>
    </location>
</feature>
<protein>
    <recommendedName>
        <fullName evidence="7">Interactor of constitutive active ROP</fullName>
    </recommendedName>
</protein>
<dbReference type="EMBL" id="PNBA02000013">
    <property type="protein sequence ID" value="KAG6403744.1"/>
    <property type="molecule type" value="Genomic_DNA"/>
</dbReference>
<dbReference type="PANTHER" id="PTHR34224">
    <property type="entry name" value="INTERACTOR OF CONSTITUTIVE ACTIVE ROPS 2, CHLOROPLASTIC-RELATED"/>
    <property type="match status" value="1"/>
</dbReference>
<reference evidence="5" key="1">
    <citation type="submission" date="2018-01" db="EMBL/GenBank/DDBJ databases">
        <authorList>
            <person name="Mao J.F."/>
        </authorList>
    </citation>
    <scope>NUCLEOTIDE SEQUENCE</scope>
    <source>
        <strain evidence="5">Huo1</strain>
        <tissue evidence="5">Leaf</tissue>
    </source>
</reference>